<evidence type="ECO:0000313" key="2">
    <source>
        <dbReference type="Proteomes" id="UP001428817"/>
    </source>
</evidence>
<proteinExistence type="predicted"/>
<gene>
    <name evidence="1" type="ORF">GCM10023321_83160</name>
</gene>
<comment type="caution">
    <text evidence="1">The sequence shown here is derived from an EMBL/GenBank/DDBJ whole genome shotgun (WGS) entry which is preliminary data.</text>
</comment>
<name>A0ABP9RE60_9PSEU</name>
<accession>A0ABP9RE60</accession>
<dbReference type="Proteomes" id="UP001428817">
    <property type="component" value="Unassembled WGS sequence"/>
</dbReference>
<organism evidence="1 2">
    <name type="scientific">Pseudonocardia eucalypti</name>
    <dbReference type="NCBI Taxonomy" id="648755"/>
    <lineage>
        <taxon>Bacteria</taxon>
        <taxon>Bacillati</taxon>
        <taxon>Actinomycetota</taxon>
        <taxon>Actinomycetes</taxon>
        <taxon>Pseudonocardiales</taxon>
        <taxon>Pseudonocardiaceae</taxon>
        <taxon>Pseudonocardia</taxon>
    </lineage>
</organism>
<keyword evidence="2" id="KW-1185">Reference proteome</keyword>
<dbReference type="RefSeq" id="WP_185065637.1">
    <property type="nucleotide sequence ID" value="NZ_BAABJP010000068.1"/>
</dbReference>
<evidence type="ECO:0000313" key="1">
    <source>
        <dbReference type="EMBL" id="GAA5175979.1"/>
    </source>
</evidence>
<sequence>MLMAGKRDVAQGQPRTQQEIELWTALAANAEFLGSSSPDKRMSLLRERARLWDELATISSPACGQAYRDAAAKCRAEAEHLS</sequence>
<dbReference type="EMBL" id="BAABJP010000068">
    <property type="protein sequence ID" value="GAA5175979.1"/>
    <property type="molecule type" value="Genomic_DNA"/>
</dbReference>
<reference evidence="2" key="1">
    <citation type="journal article" date="2019" name="Int. J. Syst. Evol. Microbiol.">
        <title>The Global Catalogue of Microorganisms (GCM) 10K type strain sequencing project: providing services to taxonomists for standard genome sequencing and annotation.</title>
        <authorList>
            <consortium name="The Broad Institute Genomics Platform"/>
            <consortium name="The Broad Institute Genome Sequencing Center for Infectious Disease"/>
            <person name="Wu L."/>
            <person name="Ma J."/>
        </authorList>
    </citation>
    <scope>NUCLEOTIDE SEQUENCE [LARGE SCALE GENOMIC DNA]</scope>
    <source>
        <strain evidence="2">JCM 18303</strain>
    </source>
</reference>
<protein>
    <submittedName>
        <fullName evidence="1">Uncharacterized protein</fullName>
    </submittedName>
</protein>